<dbReference type="Pfam" id="PF25967">
    <property type="entry name" value="RND-MFP_C"/>
    <property type="match status" value="1"/>
</dbReference>
<dbReference type="RefSeq" id="WP_319614492.1">
    <property type="nucleotide sequence ID" value="NZ_JAWXYB010000018.1"/>
</dbReference>
<sequence length="363" mass="37766">MKRAVIVAVLAVVVLFGIVFGLHRYQEDQVHRKLAASADPAVVVSDAPVTTVNHAESSSAVGQIMAVQGAPISSAVGGVVESVGFHSGMKVKAGQVLLTLNAGALPGQLEQAEAKAHLAAIDANRQRGLYGVKGTSQANYDTATYAYKSDQAAVAALKQSLAQYTITAPFAGVAGLRTLDAGAYVHPGDIITDLENLDQLYVDFSIPQKDIALVHIGAPVSIAVHAGDATRHVTAHVTAVDSHVSMKSRAMSVRAVIHDQAGLFPGMFTMVTIESATAKPVVTVPMVAVSFNTFGDFVYVVDRSGGKDIAREQPVKVGAQFGGRVEVLSGVKPGMNVVTAGQVKLHSGDKVIINNAVSLEAQS</sequence>
<comment type="similarity">
    <text evidence="1">Belongs to the membrane fusion protein (MFP) (TC 8.A.1) family.</text>
</comment>
<dbReference type="Pfam" id="PF25973">
    <property type="entry name" value="BSH_CzcB"/>
    <property type="match status" value="1"/>
</dbReference>
<comment type="caution">
    <text evidence="5">The sequence shown here is derived from an EMBL/GenBank/DDBJ whole genome shotgun (WGS) entry which is preliminary data.</text>
</comment>
<dbReference type="InterPro" id="IPR058627">
    <property type="entry name" value="MdtA-like_C"/>
</dbReference>
<reference evidence="5 6" key="1">
    <citation type="submission" date="2023-11" db="EMBL/GenBank/DDBJ databases">
        <title>MicrobeMod: A computational toolkit for identifying prokaryotic methylation and restriction-modification with nanopore sequencing.</title>
        <authorList>
            <person name="Crits-Christoph A."/>
            <person name="Kang S.C."/>
            <person name="Lee H."/>
            <person name="Ostrov N."/>
        </authorList>
    </citation>
    <scope>NUCLEOTIDE SEQUENCE [LARGE SCALE GENOMIC DNA]</scope>
    <source>
        <strain evidence="5 6">DSMZ 700</strain>
    </source>
</reference>
<dbReference type="Proteomes" id="UP001279553">
    <property type="component" value="Unassembled WGS sequence"/>
</dbReference>
<dbReference type="PANTHER" id="PTHR30469">
    <property type="entry name" value="MULTIDRUG RESISTANCE PROTEIN MDTA"/>
    <property type="match status" value="1"/>
</dbReference>
<dbReference type="NCBIfam" id="TIGR01730">
    <property type="entry name" value="RND_mfp"/>
    <property type="match status" value="1"/>
</dbReference>
<gene>
    <name evidence="5" type="ORF">SIL87_12510</name>
</gene>
<evidence type="ECO:0000259" key="3">
    <source>
        <dbReference type="Pfam" id="PF25967"/>
    </source>
</evidence>
<evidence type="ECO:0000259" key="4">
    <source>
        <dbReference type="Pfam" id="PF25973"/>
    </source>
</evidence>
<dbReference type="AlphaFoldDB" id="A0AAW9DQW1"/>
<evidence type="ECO:0000313" key="6">
    <source>
        <dbReference type="Proteomes" id="UP001279553"/>
    </source>
</evidence>
<dbReference type="EMBL" id="JAWXYB010000018">
    <property type="protein sequence ID" value="MDX5931589.1"/>
    <property type="molecule type" value="Genomic_DNA"/>
</dbReference>
<evidence type="ECO:0000259" key="2">
    <source>
        <dbReference type="Pfam" id="PF25954"/>
    </source>
</evidence>
<dbReference type="InterPro" id="IPR058792">
    <property type="entry name" value="Beta-barrel_RND_2"/>
</dbReference>
<dbReference type="PANTHER" id="PTHR30469:SF11">
    <property type="entry name" value="BLL4320 PROTEIN"/>
    <property type="match status" value="1"/>
</dbReference>
<name>A0AAW9DQW1_ACIAO</name>
<dbReference type="Gene3D" id="2.40.30.170">
    <property type="match status" value="1"/>
</dbReference>
<dbReference type="Gene3D" id="1.10.287.470">
    <property type="entry name" value="Helix hairpin bin"/>
    <property type="match status" value="1"/>
</dbReference>
<feature type="domain" description="Multidrug resistance protein MdtA-like C-terminal permuted SH3" evidence="3">
    <location>
        <begin position="281"/>
        <end position="341"/>
    </location>
</feature>
<dbReference type="Gene3D" id="2.40.50.100">
    <property type="match status" value="1"/>
</dbReference>
<accession>A0AAW9DQW1</accession>
<proteinExistence type="inferred from homology"/>
<feature type="domain" description="CzcB-like barrel-sandwich hybrid" evidence="4">
    <location>
        <begin position="71"/>
        <end position="187"/>
    </location>
</feature>
<dbReference type="GO" id="GO:1990281">
    <property type="term" value="C:efflux pump complex"/>
    <property type="evidence" value="ECO:0007669"/>
    <property type="project" value="TreeGrafter"/>
</dbReference>
<evidence type="ECO:0000256" key="1">
    <source>
        <dbReference type="ARBA" id="ARBA00009477"/>
    </source>
</evidence>
<dbReference type="InterPro" id="IPR058647">
    <property type="entry name" value="BSH_CzcB-like"/>
</dbReference>
<organism evidence="5 6">
    <name type="scientific">Acidiphilium acidophilum</name>
    <name type="common">Thiobacillus acidophilus</name>
    <dbReference type="NCBI Taxonomy" id="76588"/>
    <lineage>
        <taxon>Bacteria</taxon>
        <taxon>Pseudomonadati</taxon>
        <taxon>Pseudomonadota</taxon>
        <taxon>Alphaproteobacteria</taxon>
        <taxon>Acetobacterales</taxon>
        <taxon>Acidocellaceae</taxon>
        <taxon>Acidiphilium</taxon>
    </lineage>
</organism>
<evidence type="ECO:0000313" key="5">
    <source>
        <dbReference type="EMBL" id="MDX5931589.1"/>
    </source>
</evidence>
<protein>
    <submittedName>
        <fullName evidence="5">Efflux RND transporter periplasmic adaptor subunit</fullName>
    </submittedName>
</protein>
<dbReference type="GO" id="GO:0015562">
    <property type="term" value="F:efflux transmembrane transporter activity"/>
    <property type="evidence" value="ECO:0007669"/>
    <property type="project" value="TreeGrafter"/>
</dbReference>
<dbReference type="InterPro" id="IPR006143">
    <property type="entry name" value="RND_pump_MFP"/>
</dbReference>
<dbReference type="Pfam" id="PF25954">
    <property type="entry name" value="Beta-barrel_RND_2"/>
    <property type="match status" value="1"/>
</dbReference>
<feature type="domain" description="CusB-like beta-barrel" evidence="2">
    <location>
        <begin position="201"/>
        <end position="276"/>
    </location>
</feature>
<keyword evidence="6" id="KW-1185">Reference proteome</keyword>
<dbReference type="Gene3D" id="2.40.420.20">
    <property type="match status" value="1"/>
</dbReference>
<dbReference type="SUPFAM" id="SSF111369">
    <property type="entry name" value="HlyD-like secretion proteins"/>
    <property type="match status" value="1"/>
</dbReference>